<dbReference type="Proteomes" id="UP001066276">
    <property type="component" value="Chromosome 7"/>
</dbReference>
<evidence type="ECO:0000313" key="1">
    <source>
        <dbReference type="EMBL" id="KAJ1128708.1"/>
    </source>
</evidence>
<gene>
    <name evidence="1" type="ORF">NDU88_007083</name>
</gene>
<proteinExistence type="predicted"/>
<name>A0AAV7PKA9_PLEWA</name>
<evidence type="ECO:0000313" key="2">
    <source>
        <dbReference type="Proteomes" id="UP001066276"/>
    </source>
</evidence>
<sequence length="121" mass="13533">MTQELRKFTWESQSSPSLQQPLLSCLGSILLQLRWGSLRLGALGRWMMHCDLPPQQLGGERALGVRCVRRVLLDPATSQDTKGLRLPVSITKHPELRMFYARFAKAAPSVNYGLALLSSVK</sequence>
<accession>A0AAV7PKA9</accession>
<keyword evidence="2" id="KW-1185">Reference proteome</keyword>
<comment type="caution">
    <text evidence="1">The sequence shown here is derived from an EMBL/GenBank/DDBJ whole genome shotgun (WGS) entry which is preliminary data.</text>
</comment>
<dbReference type="AlphaFoldDB" id="A0AAV7PKA9"/>
<dbReference type="EMBL" id="JANPWB010000011">
    <property type="protein sequence ID" value="KAJ1128708.1"/>
    <property type="molecule type" value="Genomic_DNA"/>
</dbReference>
<reference evidence="1" key="1">
    <citation type="journal article" date="2022" name="bioRxiv">
        <title>Sequencing and chromosome-scale assembly of the giantPleurodeles waltlgenome.</title>
        <authorList>
            <person name="Brown T."/>
            <person name="Elewa A."/>
            <person name="Iarovenko S."/>
            <person name="Subramanian E."/>
            <person name="Araus A.J."/>
            <person name="Petzold A."/>
            <person name="Susuki M."/>
            <person name="Suzuki K.-i.T."/>
            <person name="Hayashi T."/>
            <person name="Toyoda A."/>
            <person name="Oliveira C."/>
            <person name="Osipova E."/>
            <person name="Leigh N.D."/>
            <person name="Simon A."/>
            <person name="Yun M.H."/>
        </authorList>
    </citation>
    <scope>NUCLEOTIDE SEQUENCE</scope>
    <source>
        <strain evidence="1">20211129_DDA</strain>
        <tissue evidence="1">Liver</tissue>
    </source>
</reference>
<organism evidence="1 2">
    <name type="scientific">Pleurodeles waltl</name>
    <name type="common">Iberian ribbed newt</name>
    <dbReference type="NCBI Taxonomy" id="8319"/>
    <lineage>
        <taxon>Eukaryota</taxon>
        <taxon>Metazoa</taxon>
        <taxon>Chordata</taxon>
        <taxon>Craniata</taxon>
        <taxon>Vertebrata</taxon>
        <taxon>Euteleostomi</taxon>
        <taxon>Amphibia</taxon>
        <taxon>Batrachia</taxon>
        <taxon>Caudata</taxon>
        <taxon>Salamandroidea</taxon>
        <taxon>Salamandridae</taxon>
        <taxon>Pleurodelinae</taxon>
        <taxon>Pleurodeles</taxon>
    </lineage>
</organism>
<protein>
    <submittedName>
        <fullName evidence="1">Uncharacterized protein</fullName>
    </submittedName>
</protein>